<dbReference type="InterPro" id="IPR027268">
    <property type="entry name" value="Peptidase_M4/M1_CTD_sf"/>
</dbReference>
<evidence type="ECO:0000256" key="9">
    <source>
        <dbReference type="ARBA" id="ARBA00022801"/>
    </source>
</evidence>
<dbReference type="InterPro" id="IPR014782">
    <property type="entry name" value="Peptidase_M1_dom"/>
</dbReference>
<dbReference type="EC" id="3.4.11.2" evidence="4"/>
<keyword evidence="11" id="KW-0482">Metalloprotease</keyword>
<evidence type="ECO:0000256" key="13">
    <source>
        <dbReference type="ARBA" id="ARBA00031533"/>
    </source>
</evidence>
<feature type="domain" description="Aminopeptidase N-like N-terminal" evidence="16">
    <location>
        <begin position="111"/>
        <end position="211"/>
    </location>
</feature>
<evidence type="ECO:0000259" key="15">
    <source>
        <dbReference type="Pfam" id="PF11838"/>
    </source>
</evidence>
<evidence type="ECO:0000313" key="17">
    <source>
        <dbReference type="EMBL" id="GAA3608374.1"/>
    </source>
</evidence>
<dbReference type="InterPro" id="IPR001930">
    <property type="entry name" value="Peptidase_M1"/>
</dbReference>
<keyword evidence="7" id="KW-0645">Protease</keyword>
<evidence type="ECO:0000256" key="8">
    <source>
        <dbReference type="ARBA" id="ARBA00022723"/>
    </source>
</evidence>
<evidence type="ECO:0000259" key="16">
    <source>
        <dbReference type="Pfam" id="PF17900"/>
    </source>
</evidence>
<dbReference type="InterPro" id="IPR012778">
    <property type="entry name" value="Pept_M1_aminopeptidase"/>
</dbReference>
<evidence type="ECO:0000256" key="6">
    <source>
        <dbReference type="ARBA" id="ARBA00022438"/>
    </source>
</evidence>
<keyword evidence="6 17" id="KW-0031">Aminopeptidase</keyword>
<evidence type="ECO:0000256" key="2">
    <source>
        <dbReference type="ARBA" id="ARBA00001947"/>
    </source>
</evidence>
<dbReference type="Gene3D" id="2.60.40.1730">
    <property type="entry name" value="tricorn interacting facor f3 domain"/>
    <property type="match status" value="1"/>
</dbReference>
<evidence type="ECO:0000256" key="3">
    <source>
        <dbReference type="ARBA" id="ARBA00010136"/>
    </source>
</evidence>
<dbReference type="Pfam" id="PF11838">
    <property type="entry name" value="ERAP1_C"/>
    <property type="match status" value="1"/>
</dbReference>
<comment type="cofactor">
    <cofactor evidence="2">
        <name>Zn(2+)</name>
        <dbReference type="ChEBI" id="CHEBI:29105"/>
    </cofactor>
</comment>
<protein>
    <recommendedName>
        <fullName evidence="5">Aminopeptidase N</fullName>
        <ecNumber evidence="4">3.4.11.2</ecNumber>
    </recommendedName>
    <alternativeName>
        <fullName evidence="12">Alanine aminopeptidase</fullName>
    </alternativeName>
    <alternativeName>
        <fullName evidence="13">Lysyl aminopeptidase</fullName>
    </alternativeName>
</protein>
<keyword evidence="18" id="KW-1185">Reference proteome</keyword>
<dbReference type="PANTHER" id="PTHR11533:SF174">
    <property type="entry name" value="PUROMYCIN-SENSITIVE AMINOPEPTIDASE-RELATED"/>
    <property type="match status" value="1"/>
</dbReference>
<feature type="domain" description="ERAP1-like C-terminal" evidence="15">
    <location>
        <begin position="549"/>
        <end position="863"/>
    </location>
</feature>
<dbReference type="Proteomes" id="UP001501490">
    <property type="component" value="Unassembled WGS sequence"/>
</dbReference>
<organism evidence="17 18">
    <name type="scientific">Microlunatus ginsengisoli</name>
    <dbReference type="NCBI Taxonomy" id="363863"/>
    <lineage>
        <taxon>Bacteria</taxon>
        <taxon>Bacillati</taxon>
        <taxon>Actinomycetota</taxon>
        <taxon>Actinomycetes</taxon>
        <taxon>Propionibacteriales</taxon>
        <taxon>Propionibacteriaceae</taxon>
        <taxon>Microlunatus</taxon>
    </lineage>
</organism>
<reference evidence="18" key="1">
    <citation type="journal article" date="2019" name="Int. J. Syst. Evol. Microbiol.">
        <title>The Global Catalogue of Microorganisms (GCM) 10K type strain sequencing project: providing services to taxonomists for standard genome sequencing and annotation.</title>
        <authorList>
            <consortium name="The Broad Institute Genomics Platform"/>
            <consortium name="The Broad Institute Genome Sequencing Center for Infectious Disease"/>
            <person name="Wu L."/>
            <person name="Ma J."/>
        </authorList>
    </citation>
    <scope>NUCLEOTIDE SEQUENCE [LARGE SCALE GENOMIC DNA]</scope>
    <source>
        <strain evidence="18">JCM 16929</strain>
    </source>
</reference>
<keyword evidence="10" id="KW-0862">Zinc</keyword>
<dbReference type="Pfam" id="PF01433">
    <property type="entry name" value="Peptidase_M1"/>
    <property type="match status" value="1"/>
</dbReference>
<evidence type="ECO:0000256" key="1">
    <source>
        <dbReference type="ARBA" id="ARBA00000098"/>
    </source>
</evidence>
<gene>
    <name evidence="17" type="primary">pepN_1</name>
    <name evidence="17" type="ORF">GCM10022236_07660</name>
</gene>
<dbReference type="Pfam" id="PF17900">
    <property type="entry name" value="Peptidase_M1_N"/>
    <property type="match status" value="1"/>
</dbReference>
<dbReference type="EMBL" id="BAABAB010000005">
    <property type="protein sequence ID" value="GAA3608374.1"/>
    <property type="molecule type" value="Genomic_DNA"/>
</dbReference>
<proteinExistence type="inferred from homology"/>
<evidence type="ECO:0000256" key="11">
    <source>
        <dbReference type="ARBA" id="ARBA00023049"/>
    </source>
</evidence>
<dbReference type="PRINTS" id="PR00756">
    <property type="entry name" value="ALADIPTASE"/>
</dbReference>
<evidence type="ECO:0000259" key="14">
    <source>
        <dbReference type="Pfam" id="PF01433"/>
    </source>
</evidence>
<comment type="similarity">
    <text evidence="3">Belongs to the peptidase M1 family.</text>
</comment>
<sequence>MADRRRGGLSVARDKIGRMFPDNLTRAEAAARSALIQTESYRLEIDLSGRAPADGTTTFTSRSTIRFSAHADGQLHVDLIADRVLAAALDGEPLDPASFADSRLPLTVGAGEHELTVEALCRYSRSGEGLHRFVDPADGRVYLYTQFEPAEARRVFACFEQPDLKARFTTSVVAPEQWLVISNGVETEREPIGDGVARWNFAETLPVSTYLNALVAGEYHAVSTTYAAAAGELEMALLCRASLADHLDADRIWATTTGGFDVFERHFGYPYPFGKYDQVFVPEYNSGAMENIGCVVIRDEYVFRGRVTAASYRTRADTILHELSHMWFGDLVTMRWWDDLWLKESFATWSSNFASSEIEDSDATWATFCNAVKTWAYRQDQLPSTHPIAADMVDLEAVELNFDGITYAKGASVLRQLVAFVGRDAFLAGVRDYFATHAFGNTTLADLLTALQAASGRDLSGWSAQWLETAGVNTIAADFELDDEGRFASFDLVQTAAEAWPTLRDHRLAVGLYRLGADGLIRTDRIETDISGGRTQVPTLVGREAPDLLLVNDDDLTYAKVRLDPRSLRTVLDHLDRLPDALPRAVCWGAAWDLCRDAELSGADYAALVLRGAAVETDLTAVNTVLGGGWKAATAFSPLDRRAEQQQSWQDGVRALLAGAAPGSDHQLAFARAFAAAATDDGAADELASWLEGRDVPEGLVIDSELRWALVRNAARLGRLDEAALAAEEERDKTVAGAEYAAAARAAQPTAEAKDAAWRAAVDQNLITATTQRAICQAFWQRDQDEVLAPYVERYFAMADDISAGRGAWADKGTQLRTNALANLFPSPADLSDLLTRLDAWLAGAELAEYARRIIAERRDDAARSLRCQSGAS</sequence>
<comment type="catalytic activity">
    <reaction evidence="1">
        <text>Release of an N-terminal amino acid, Xaa-|-Yaa- from a peptide, amide or arylamide. Xaa is preferably Ala, but may be most amino acids including Pro (slow action). When a terminal hydrophobic residue is followed by a prolyl residue, the two may be released as an intact Xaa-Pro dipeptide.</text>
        <dbReference type="EC" id="3.4.11.2"/>
    </reaction>
</comment>
<evidence type="ECO:0000256" key="12">
    <source>
        <dbReference type="ARBA" id="ARBA00029811"/>
    </source>
</evidence>
<evidence type="ECO:0000256" key="5">
    <source>
        <dbReference type="ARBA" id="ARBA00015611"/>
    </source>
</evidence>
<feature type="domain" description="Peptidase M1 membrane alanine aminopeptidase" evidence="14">
    <location>
        <begin position="257"/>
        <end position="466"/>
    </location>
</feature>
<dbReference type="NCBIfam" id="TIGR02412">
    <property type="entry name" value="pepN_strep_liv"/>
    <property type="match status" value="1"/>
</dbReference>
<evidence type="ECO:0000256" key="7">
    <source>
        <dbReference type="ARBA" id="ARBA00022670"/>
    </source>
</evidence>
<dbReference type="CDD" id="cd09602">
    <property type="entry name" value="M1_APN"/>
    <property type="match status" value="1"/>
</dbReference>
<evidence type="ECO:0000313" key="18">
    <source>
        <dbReference type="Proteomes" id="UP001501490"/>
    </source>
</evidence>
<dbReference type="InterPro" id="IPR024571">
    <property type="entry name" value="ERAP1-like_C_dom"/>
</dbReference>
<keyword evidence="9" id="KW-0378">Hydrolase</keyword>
<comment type="caution">
    <text evidence="17">The sequence shown here is derived from an EMBL/GenBank/DDBJ whole genome shotgun (WGS) entry which is preliminary data.</text>
</comment>
<dbReference type="InterPro" id="IPR050344">
    <property type="entry name" value="Peptidase_M1_aminopeptidases"/>
</dbReference>
<evidence type="ECO:0000256" key="10">
    <source>
        <dbReference type="ARBA" id="ARBA00022833"/>
    </source>
</evidence>
<dbReference type="PANTHER" id="PTHR11533">
    <property type="entry name" value="PROTEASE M1 ZINC METALLOPROTEASE"/>
    <property type="match status" value="1"/>
</dbReference>
<accession>A0ABP6ZJP1</accession>
<dbReference type="GO" id="GO:0004177">
    <property type="term" value="F:aminopeptidase activity"/>
    <property type="evidence" value="ECO:0007669"/>
    <property type="project" value="UniProtKB-KW"/>
</dbReference>
<keyword evidence="8" id="KW-0479">Metal-binding</keyword>
<dbReference type="InterPro" id="IPR042097">
    <property type="entry name" value="Aminopeptidase_N-like_N_sf"/>
</dbReference>
<dbReference type="SUPFAM" id="SSF63737">
    <property type="entry name" value="Leukotriene A4 hydrolase N-terminal domain"/>
    <property type="match status" value="1"/>
</dbReference>
<name>A0ABP6ZJP1_9ACTN</name>
<evidence type="ECO:0000256" key="4">
    <source>
        <dbReference type="ARBA" id="ARBA00012564"/>
    </source>
</evidence>
<dbReference type="InterPro" id="IPR045357">
    <property type="entry name" value="Aminopeptidase_N-like_N"/>
</dbReference>
<dbReference type="SUPFAM" id="SSF55486">
    <property type="entry name" value="Metalloproteases ('zincins'), catalytic domain"/>
    <property type="match status" value="1"/>
</dbReference>
<dbReference type="Gene3D" id="1.10.390.10">
    <property type="entry name" value="Neutral Protease Domain 2"/>
    <property type="match status" value="1"/>
</dbReference>